<organism evidence="10 11">
    <name type="scientific">Magnetospirillum moscoviense</name>
    <dbReference type="NCBI Taxonomy" id="1437059"/>
    <lineage>
        <taxon>Bacteria</taxon>
        <taxon>Pseudomonadati</taxon>
        <taxon>Pseudomonadota</taxon>
        <taxon>Alphaproteobacteria</taxon>
        <taxon>Rhodospirillales</taxon>
        <taxon>Rhodospirillaceae</taxon>
        <taxon>Magnetospirillum</taxon>
    </lineage>
</organism>
<evidence type="ECO:0000313" key="11">
    <source>
        <dbReference type="Proteomes" id="UP000078543"/>
    </source>
</evidence>
<dbReference type="InterPro" id="IPR036942">
    <property type="entry name" value="Beta-barrel_TonB_sf"/>
</dbReference>
<protein>
    <recommendedName>
        <fullName evidence="9">TonB-dependent receptor-like beta-barrel domain-containing protein</fullName>
    </recommendedName>
</protein>
<evidence type="ECO:0000256" key="5">
    <source>
        <dbReference type="ARBA" id="ARBA00023077"/>
    </source>
</evidence>
<keyword evidence="4" id="KW-0812">Transmembrane</keyword>
<dbReference type="Pfam" id="PF00593">
    <property type="entry name" value="TonB_dep_Rec_b-barrel"/>
    <property type="match status" value="1"/>
</dbReference>
<dbReference type="InterPro" id="IPR000531">
    <property type="entry name" value="Beta-barrel_TonB"/>
</dbReference>
<dbReference type="SUPFAM" id="SSF56935">
    <property type="entry name" value="Porins"/>
    <property type="match status" value="1"/>
</dbReference>
<keyword evidence="7" id="KW-0998">Cell outer membrane</keyword>
<dbReference type="PANTHER" id="PTHR30069">
    <property type="entry name" value="TONB-DEPENDENT OUTER MEMBRANE RECEPTOR"/>
    <property type="match status" value="1"/>
</dbReference>
<gene>
    <name evidence="10" type="ORF">A6A05_10330</name>
</gene>
<dbReference type="Gene3D" id="2.40.170.20">
    <property type="entry name" value="TonB-dependent receptor, beta-barrel domain"/>
    <property type="match status" value="1"/>
</dbReference>
<proteinExistence type="predicted"/>
<feature type="signal peptide" evidence="8">
    <location>
        <begin position="1"/>
        <end position="22"/>
    </location>
</feature>
<dbReference type="GO" id="GO:0015344">
    <property type="term" value="F:siderophore uptake transmembrane transporter activity"/>
    <property type="evidence" value="ECO:0007669"/>
    <property type="project" value="TreeGrafter"/>
</dbReference>
<dbReference type="AlphaFoldDB" id="A0A178MT02"/>
<keyword evidence="11" id="KW-1185">Reference proteome</keyword>
<evidence type="ECO:0000256" key="3">
    <source>
        <dbReference type="ARBA" id="ARBA00022452"/>
    </source>
</evidence>
<reference evidence="10 11" key="1">
    <citation type="submission" date="2016-04" db="EMBL/GenBank/DDBJ databases">
        <title>Draft genome sequence of freshwater magnetotactic bacteria Magnetospirillum marisnigri SP-1 and Magnetospirillum moscoviense BB-1.</title>
        <authorList>
            <person name="Koziaeva V."/>
            <person name="Dziuba M.V."/>
            <person name="Ivanov T.M."/>
            <person name="Kuznetsov B."/>
            <person name="Grouzdev D.S."/>
        </authorList>
    </citation>
    <scope>NUCLEOTIDE SEQUENCE [LARGE SCALE GENOMIC DNA]</scope>
    <source>
        <strain evidence="10 11">BB-1</strain>
    </source>
</reference>
<keyword evidence="2" id="KW-0813">Transport</keyword>
<evidence type="ECO:0000256" key="6">
    <source>
        <dbReference type="ARBA" id="ARBA00023136"/>
    </source>
</evidence>
<dbReference type="EMBL" id="LWQU01000127">
    <property type="protein sequence ID" value="OAN52947.1"/>
    <property type="molecule type" value="Genomic_DNA"/>
</dbReference>
<dbReference type="InterPro" id="IPR039426">
    <property type="entry name" value="TonB-dep_rcpt-like"/>
</dbReference>
<name>A0A178MT02_9PROT</name>
<keyword evidence="8" id="KW-0732">Signal</keyword>
<feature type="domain" description="TonB-dependent receptor-like beta-barrel" evidence="9">
    <location>
        <begin position="121"/>
        <end position="597"/>
    </location>
</feature>
<feature type="chain" id="PRO_5008092217" description="TonB-dependent receptor-like beta-barrel domain-containing protein" evidence="8">
    <location>
        <begin position="23"/>
        <end position="633"/>
    </location>
</feature>
<evidence type="ECO:0000256" key="4">
    <source>
        <dbReference type="ARBA" id="ARBA00022692"/>
    </source>
</evidence>
<dbReference type="STRING" id="1437059.A6A05_10330"/>
<evidence type="ECO:0000313" key="10">
    <source>
        <dbReference type="EMBL" id="OAN52947.1"/>
    </source>
</evidence>
<evidence type="ECO:0000259" key="9">
    <source>
        <dbReference type="Pfam" id="PF00593"/>
    </source>
</evidence>
<evidence type="ECO:0000256" key="2">
    <source>
        <dbReference type="ARBA" id="ARBA00022448"/>
    </source>
</evidence>
<dbReference type="Proteomes" id="UP000078543">
    <property type="component" value="Unassembled WGS sequence"/>
</dbReference>
<dbReference type="OrthoDB" id="9760333at2"/>
<dbReference type="RefSeq" id="WP_068499078.1">
    <property type="nucleotide sequence ID" value="NZ_LWQU01000127.1"/>
</dbReference>
<evidence type="ECO:0000256" key="8">
    <source>
        <dbReference type="SAM" id="SignalP"/>
    </source>
</evidence>
<keyword evidence="6" id="KW-0472">Membrane</keyword>
<dbReference type="PANTHER" id="PTHR30069:SF49">
    <property type="entry name" value="OUTER MEMBRANE PROTEIN C"/>
    <property type="match status" value="1"/>
</dbReference>
<keyword evidence="3" id="KW-1134">Transmembrane beta strand</keyword>
<dbReference type="GO" id="GO:0009279">
    <property type="term" value="C:cell outer membrane"/>
    <property type="evidence" value="ECO:0007669"/>
    <property type="project" value="UniProtKB-SubCell"/>
</dbReference>
<evidence type="ECO:0000256" key="1">
    <source>
        <dbReference type="ARBA" id="ARBA00004571"/>
    </source>
</evidence>
<evidence type="ECO:0000256" key="7">
    <source>
        <dbReference type="ARBA" id="ARBA00023237"/>
    </source>
</evidence>
<accession>A0A178MT02</accession>
<comment type="caution">
    <text evidence="10">The sequence shown here is derived from an EMBL/GenBank/DDBJ whole genome shotgun (WGS) entry which is preliminary data.</text>
</comment>
<keyword evidence="5" id="KW-0798">TonB box</keyword>
<dbReference type="PROSITE" id="PS01156">
    <property type="entry name" value="TONB_DEPENDENT_REC_2"/>
    <property type="match status" value="1"/>
</dbReference>
<dbReference type="GO" id="GO:0044718">
    <property type="term" value="P:siderophore transmembrane transport"/>
    <property type="evidence" value="ECO:0007669"/>
    <property type="project" value="TreeGrafter"/>
</dbReference>
<comment type="subcellular location">
    <subcellularLocation>
        <location evidence="1">Cell outer membrane</location>
        <topology evidence="1">Multi-pass membrane protein</topology>
    </subcellularLocation>
</comment>
<dbReference type="InterPro" id="IPR010917">
    <property type="entry name" value="TonB_rcpt_CS"/>
</dbReference>
<sequence length="633" mass="68016">MTPRIAAGSLLVCSLVISAAKAETPVPRLFATPSFVETRFMQRHAGEDVPRPIFLPSILTATPFISPRHPPPPEVIHQGGPATGMMAGIESAGDVAFSGIAARQAIDDTVLWAGLRADRANPYRDGAGQRVNYSYERVSPQAALAHPLGPRTGLTVFGLLDNFEESRTPHSATDAPQFQHGLGTMRIDHAPMGSVFDRLEIAASVDTITYAADNFTLRAPGALGLRYEGDWITWRGHVRGEFKAAEWKGALILDASLLKYLTVLDTSRVTQGRSSYRLPDTEIATTAIALEGTRPVGQADRLAAGLRLDVVHNSVGMAHEVPAASGASAASYNRAAQELYDTYYGAGTRNDPVDINLSGKLRYTHAITEGDVYGEVRRLVRTPDPGERFFASSGPAALIQVGNPGLASEAHHVIELGGERRAEGWKGYLSPTAVSGTWRVSGKLWHDRIADFITPDRARGQAGILKSDGGIIYRNVDAAMTGLSVEGRWNAAPALGLRLRLDWTRGDNVTDSRPLYQIAPLQGEAVAERRFALAPDHPVTLGAAMRFAAGQERVDDSTVTGSGQDTGGPTGGYAVLDLFARTSVAERFHLSIGVTNLLDKRYQQHVNPLPQGVTTQPIAAPGRSLFLTGRLEF</sequence>